<name>A0A2A9P724_OPHUN</name>
<dbReference type="Proteomes" id="UP000037136">
    <property type="component" value="Unassembled WGS sequence"/>
</dbReference>
<comment type="caution">
    <text evidence="6">The sequence shown here is derived from an EMBL/GenBank/DDBJ whole genome shotgun (WGS) entry which is preliminary data.</text>
</comment>
<evidence type="ECO:0000256" key="1">
    <source>
        <dbReference type="ARBA" id="ARBA00004127"/>
    </source>
</evidence>
<protein>
    <recommendedName>
        <fullName evidence="8">FAR-17a/AIG1-like protein</fullName>
    </recommendedName>
</protein>
<evidence type="ECO:0000256" key="3">
    <source>
        <dbReference type="ARBA" id="ARBA00022989"/>
    </source>
</evidence>
<dbReference type="Pfam" id="PF04750">
    <property type="entry name" value="Far-17a_AIG1"/>
    <property type="match status" value="1"/>
</dbReference>
<accession>A0A2A9P724</accession>
<proteinExistence type="predicted"/>
<evidence type="ECO:0000313" key="7">
    <source>
        <dbReference type="Proteomes" id="UP000037136"/>
    </source>
</evidence>
<feature type="transmembrane region" description="Helical" evidence="5">
    <location>
        <begin position="231"/>
        <end position="254"/>
    </location>
</feature>
<dbReference type="AlphaFoldDB" id="A0A2A9P724"/>
<dbReference type="EMBL" id="LAZP02000509">
    <property type="protein sequence ID" value="PFH56791.1"/>
    <property type="molecule type" value="Genomic_DNA"/>
</dbReference>
<reference evidence="6 7" key="2">
    <citation type="journal article" date="2017" name="Sci. Rep.">
        <title>Ant-infecting Ophiocordyceps genomes reveal a high diversity of potential behavioral manipulation genes and a possible major role for enterotoxins.</title>
        <authorList>
            <person name="de Bekker C."/>
            <person name="Ohm R.A."/>
            <person name="Evans H.C."/>
            <person name="Brachmann A."/>
            <person name="Hughes D.P."/>
        </authorList>
    </citation>
    <scope>NUCLEOTIDE SEQUENCE [LARGE SCALE GENOMIC DNA]</scope>
    <source>
        <strain evidence="6 7">SC16a</strain>
    </source>
</reference>
<dbReference type="OrthoDB" id="419711at2759"/>
<evidence type="ECO:0000313" key="6">
    <source>
        <dbReference type="EMBL" id="PFH56791.1"/>
    </source>
</evidence>
<sequence length="292" mass="32842">MGRRCCSFGAGPWDPERRFETSSLIGPWSLFLCRAGMSVYGFVTIFFIIVYSCTAPDTPPPKSPPPQAPNHDTATGCASVPRSFSYFTVLSYWGLAFYFLVAALHSFSYIRSARPFLHRLPRPLQALHSLFYSSVVTFPFLVSLTYWAVLYRAWFPSAFDAWRNFSQHALNSVFALFEILVPRVRPLPWIHLPWLALILLAYLAIAFITLADQGFYTYAFLDYSRTGGRAHVAAYTLGITAALVLIFCAVHFLIRLRCWLTESKLGLDAKNAREPVLVADVEVADVEIKGSS</sequence>
<keyword evidence="7" id="KW-1185">Reference proteome</keyword>
<dbReference type="PANTHER" id="PTHR12242:SF1">
    <property type="entry name" value="MYND-TYPE DOMAIN-CONTAINING PROTEIN"/>
    <property type="match status" value="1"/>
</dbReference>
<keyword evidence="3 5" id="KW-1133">Transmembrane helix</keyword>
<feature type="transmembrane region" description="Helical" evidence="5">
    <location>
        <begin position="28"/>
        <end position="51"/>
    </location>
</feature>
<dbReference type="InterPro" id="IPR006838">
    <property type="entry name" value="ADTRP_AIG1"/>
</dbReference>
<feature type="transmembrane region" description="Helical" evidence="5">
    <location>
        <begin position="130"/>
        <end position="149"/>
    </location>
</feature>
<gene>
    <name evidence="6" type="ORF">XA68_15986</name>
</gene>
<keyword evidence="4 5" id="KW-0472">Membrane</keyword>
<evidence type="ECO:0000256" key="4">
    <source>
        <dbReference type="ARBA" id="ARBA00023136"/>
    </source>
</evidence>
<feature type="transmembrane region" description="Helical" evidence="5">
    <location>
        <begin position="90"/>
        <end position="110"/>
    </location>
</feature>
<dbReference type="GO" id="GO:0016020">
    <property type="term" value="C:membrane"/>
    <property type="evidence" value="ECO:0007669"/>
    <property type="project" value="InterPro"/>
</dbReference>
<evidence type="ECO:0008006" key="8">
    <source>
        <dbReference type="Google" id="ProtNLM"/>
    </source>
</evidence>
<comment type="subcellular location">
    <subcellularLocation>
        <location evidence="1">Endomembrane system</location>
        <topology evidence="1">Multi-pass membrane protein</topology>
    </subcellularLocation>
</comment>
<organism evidence="6 7">
    <name type="scientific">Ophiocordyceps unilateralis</name>
    <name type="common">Zombie-ant fungus</name>
    <name type="synonym">Torrubia unilateralis</name>
    <dbReference type="NCBI Taxonomy" id="268505"/>
    <lineage>
        <taxon>Eukaryota</taxon>
        <taxon>Fungi</taxon>
        <taxon>Dikarya</taxon>
        <taxon>Ascomycota</taxon>
        <taxon>Pezizomycotina</taxon>
        <taxon>Sordariomycetes</taxon>
        <taxon>Hypocreomycetidae</taxon>
        <taxon>Hypocreales</taxon>
        <taxon>Ophiocordycipitaceae</taxon>
        <taxon>Ophiocordyceps</taxon>
    </lineage>
</organism>
<reference evidence="6 7" key="1">
    <citation type="journal article" date="2015" name="BMC Genomics">
        <title>Gene expression during zombie ant biting behavior reflects the complexity underlying fungal parasitic behavioral manipulation.</title>
        <authorList>
            <person name="de Bekker C."/>
            <person name="Ohm R.A."/>
            <person name="Loreto R.G."/>
            <person name="Sebastian A."/>
            <person name="Albert I."/>
            <person name="Merrow M."/>
            <person name="Brachmann A."/>
            <person name="Hughes D.P."/>
        </authorList>
    </citation>
    <scope>NUCLEOTIDE SEQUENCE [LARGE SCALE GENOMIC DNA]</scope>
    <source>
        <strain evidence="6 7">SC16a</strain>
    </source>
</reference>
<keyword evidence="2 5" id="KW-0812">Transmembrane</keyword>
<dbReference type="GO" id="GO:0012505">
    <property type="term" value="C:endomembrane system"/>
    <property type="evidence" value="ECO:0007669"/>
    <property type="project" value="UniProtKB-SubCell"/>
</dbReference>
<dbReference type="STRING" id="268505.A0A2A9P724"/>
<dbReference type="PANTHER" id="PTHR12242">
    <property type="entry name" value="OS02G0130600 PROTEIN-RELATED"/>
    <property type="match status" value="1"/>
</dbReference>
<evidence type="ECO:0000256" key="2">
    <source>
        <dbReference type="ARBA" id="ARBA00022692"/>
    </source>
</evidence>
<evidence type="ECO:0000256" key="5">
    <source>
        <dbReference type="SAM" id="Phobius"/>
    </source>
</evidence>
<feature type="transmembrane region" description="Helical" evidence="5">
    <location>
        <begin position="192"/>
        <end position="211"/>
    </location>
</feature>